<organism evidence="1 2">
    <name type="scientific">Bradyrhizobium centrolobii</name>
    <dbReference type="NCBI Taxonomy" id="1505087"/>
    <lineage>
        <taxon>Bacteria</taxon>
        <taxon>Pseudomonadati</taxon>
        <taxon>Pseudomonadota</taxon>
        <taxon>Alphaproteobacteria</taxon>
        <taxon>Hyphomicrobiales</taxon>
        <taxon>Nitrobacteraceae</taxon>
        <taxon>Bradyrhizobium</taxon>
    </lineage>
</organism>
<keyword evidence="2" id="KW-1185">Reference proteome</keyword>
<dbReference type="Proteomes" id="UP000076959">
    <property type="component" value="Unassembled WGS sequence"/>
</dbReference>
<proteinExistence type="predicted"/>
<sequence length="68" mass="7554">MHFRHIEPPHPRSQRQAVKVVKYASNTTAKVIARMRSEKVRDMMESVAAGAEGLNASVCEIAEAMSRS</sequence>
<name>A0A176YN70_9BRAD</name>
<reference evidence="1 2" key="1">
    <citation type="submission" date="2016-03" db="EMBL/GenBank/DDBJ databases">
        <title>Draft Genome Sequence of the Strain BR 10245 (Bradyrhizobium sp.) isolated from nodules of Centrolobium paraense.</title>
        <authorList>
            <person name="Simoes-Araujo J.L.Sr."/>
            <person name="Barauna A.C."/>
            <person name="Silva K."/>
            <person name="Zilli J.E."/>
        </authorList>
    </citation>
    <scope>NUCLEOTIDE SEQUENCE [LARGE SCALE GENOMIC DNA]</scope>
    <source>
        <strain evidence="1 2">BR 10245</strain>
    </source>
</reference>
<evidence type="ECO:0000313" key="2">
    <source>
        <dbReference type="Proteomes" id="UP000076959"/>
    </source>
</evidence>
<dbReference type="STRING" id="1505087.AYJ54_15865"/>
<dbReference type="EMBL" id="LUUB01000063">
    <property type="protein sequence ID" value="OAF08211.1"/>
    <property type="molecule type" value="Genomic_DNA"/>
</dbReference>
<comment type="caution">
    <text evidence="1">The sequence shown here is derived from an EMBL/GenBank/DDBJ whole genome shotgun (WGS) entry which is preliminary data.</text>
</comment>
<protein>
    <submittedName>
        <fullName evidence="1">Uncharacterized protein</fullName>
    </submittedName>
</protein>
<dbReference type="RefSeq" id="WP_063701657.1">
    <property type="nucleotide sequence ID" value="NZ_LUUB01000063.1"/>
</dbReference>
<evidence type="ECO:0000313" key="1">
    <source>
        <dbReference type="EMBL" id="OAF08211.1"/>
    </source>
</evidence>
<gene>
    <name evidence="1" type="ORF">AYJ54_15865</name>
</gene>
<accession>A0A176YN70</accession>
<dbReference type="AlphaFoldDB" id="A0A176YN70"/>